<dbReference type="EMBL" id="UINC01077317">
    <property type="protein sequence ID" value="SVC17331.1"/>
    <property type="molecule type" value="Genomic_DNA"/>
</dbReference>
<dbReference type="AlphaFoldDB" id="A0A382K3V0"/>
<proteinExistence type="predicted"/>
<feature type="non-terminal residue" evidence="1">
    <location>
        <position position="47"/>
    </location>
</feature>
<gene>
    <name evidence="1" type="ORF">METZ01_LOCUS270185</name>
</gene>
<organism evidence="1">
    <name type="scientific">marine metagenome</name>
    <dbReference type="NCBI Taxonomy" id="408172"/>
    <lineage>
        <taxon>unclassified sequences</taxon>
        <taxon>metagenomes</taxon>
        <taxon>ecological metagenomes</taxon>
    </lineage>
</organism>
<reference evidence="1" key="1">
    <citation type="submission" date="2018-05" db="EMBL/GenBank/DDBJ databases">
        <authorList>
            <person name="Lanie J.A."/>
            <person name="Ng W.-L."/>
            <person name="Kazmierczak K.M."/>
            <person name="Andrzejewski T.M."/>
            <person name="Davidsen T.M."/>
            <person name="Wayne K.J."/>
            <person name="Tettelin H."/>
            <person name="Glass J.I."/>
            <person name="Rusch D."/>
            <person name="Podicherti R."/>
            <person name="Tsui H.-C.T."/>
            <person name="Winkler M.E."/>
        </authorList>
    </citation>
    <scope>NUCLEOTIDE SEQUENCE</scope>
</reference>
<sequence>MIDEAAPLKFISYDGGFGDSPLHPDFLEMVKHAAQVEGMEILAISTN</sequence>
<accession>A0A382K3V0</accession>
<name>A0A382K3V0_9ZZZZ</name>
<evidence type="ECO:0000313" key="1">
    <source>
        <dbReference type="EMBL" id="SVC17331.1"/>
    </source>
</evidence>
<protein>
    <submittedName>
        <fullName evidence="1">Uncharacterized protein</fullName>
    </submittedName>
</protein>